<name>A0A542ECY5_9MICO</name>
<feature type="compositionally biased region" description="Low complexity" evidence="1">
    <location>
        <begin position="17"/>
        <end position="40"/>
    </location>
</feature>
<feature type="transmembrane region" description="Helical" evidence="2">
    <location>
        <begin position="190"/>
        <end position="216"/>
    </location>
</feature>
<evidence type="ECO:0000313" key="4">
    <source>
        <dbReference type="Proteomes" id="UP000320806"/>
    </source>
</evidence>
<dbReference type="Proteomes" id="UP000320806">
    <property type="component" value="Unassembled WGS sequence"/>
</dbReference>
<keyword evidence="2" id="KW-1133">Transmembrane helix</keyword>
<proteinExistence type="predicted"/>
<accession>A0A542ECY5</accession>
<comment type="caution">
    <text evidence="3">The sequence shown here is derived from an EMBL/GenBank/DDBJ whole genome shotgun (WGS) entry which is preliminary data.</text>
</comment>
<feature type="compositionally biased region" description="Low complexity" evidence="1">
    <location>
        <begin position="78"/>
        <end position="100"/>
    </location>
</feature>
<sequence>MSQPTGGSYDGQGGSLGQNWGQGDAGQGSSQGSSQGYGQQQAGGQGGSLGQNWGSPEADNQAGSQSTQEWGSQGGGSSAAQGYGQGSQNSGQSYGQQSYGDNSPAYGTGRSGNQSGFQPTGNSGGGDGAGAMFSDKFSKSLTEKIAPLAFMLISAAAILWGLTDILHGFMGDTMGDGDNSVTMKMKVFPAVLNMLADLAIVGAVIFGARVLLELAVNVAKLTRKRD</sequence>
<feature type="transmembrane region" description="Helical" evidence="2">
    <location>
        <begin position="145"/>
        <end position="170"/>
    </location>
</feature>
<organism evidence="3 4">
    <name type="scientific">Yimella lutea</name>
    <dbReference type="NCBI Taxonomy" id="587872"/>
    <lineage>
        <taxon>Bacteria</taxon>
        <taxon>Bacillati</taxon>
        <taxon>Actinomycetota</taxon>
        <taxon>Actinomycetes</taxon>
        <taxon>Micrococcales</taxon>
        <taxon>Dermacoccaceae</taxon>
        <taxon>Yimella</taxon>
    </lineage>
</organism>
<keyword evidence="4" id="KW-1185">Reference proteome</keyword>
<dbReference type="AlphaFoldDB" id="A0A542ECY5"/>
<protein>
    <submittedName>
        <fullName evidence="3">Uncharacterized protein</fullName>
    </submittedName>
</protein>
<evidence type="ECO:0000313" key="3">
    <source>
        <dbReference type="EMBL" id="TQJ13192.1"/>
    </source>
</evidence>
<evidence type="ECO:0000256" key="2">
    <source>
        <dbReference type="SAM" id="Phobius"/>
    </source>
</evidence>
<gene>
    <name evidence="3" type="ORF">FB459_0592</name>
</gene>
<keyword evidence="2" id="KW-0812">Transmembrane</keyword>
<dbReference type="EMBL" id="VFMO01000001">
    <property type="protein sequence ID" value="TQJ13192.1"/>
    <property type="molecule type" value="Genomic_DNA"/>
</dbReference>
<feature type="region of interest" description="Disordered" evidence="1">
    <location>
        <begin position="1"/>
        <end position="128"/>
    </location>
</feature>
<keyword evidence="2" id="KW-0472">Membrane</keyword>
<reference evidence="3 4" key="1">
    <citation type="submission" date="2019-06" db="EMBL/GenBank/DDBJ databases">
        <title>Sequencing the genomes of 1000 actinobacteria strains.</title>
        <authorList>
            <person name="Klenk H.-P."/>
        </authorList>
    </citation>
    <scope>NUCLEOTIDE SEQUENCE [LARGE SCALE GENOMIC DNA]</scope>
    <source>
        <strain evidence="3 4">DSM 19828</strain>
    </source>
</reference>
<evidence type="ECO:0000256" key="1">
    <source>
        <dbReference type="SAM" id="MobiDB-lite"/>
    </source>
</evidence>
<dbReference type="RefSeq" id="WP_141927399.1">
    <property type="nucleotide sequence ID" value="NZ_BAABCI010000015.1"/>
</dbReference>
<feature type="compositionally biased region" description="Polar residues" evidence="1">
    <location>
        <begin position="111"/>
        <end position="120"/>
    </location>
</feature>